<organism evidence="2 3">
    <name type="scientific">Linum trigynum</name>
    <dbReference type="NCBI Taxonomy" id="586398"/>
    <lineage>
        <taxon>Eukaryota</taxon>
        <taxon>Viridiplantae</taxon>
        <taxon>Streptophyta</taxon>
        <taxon>Embryophyta</taxon>
        <taxon>Tracheophyta</taxon>
        <taxon>Spermatophyta</taxon>
        <taxon>Magnoliopsida</taxon>
        <taxon>eudicotyledons</taxon>
        <taxon>Gunneridae</taxon>
        <taxon>Pentapetalae</taxon>
        <taxon>rosids</taxon>
        <taxon>fabids</taxon>
        <taxon>Malpighiales</taxon>
        <taxon>Linaceae</taxon>
        <taxon>Linum</taxon>
    </lineage>
</organism>
<evidence type="ECO:0000313" key="2">
    <source>
        <dbReference type="EMBL" id="CAL1381423.1"/>
    </source>
</evidence>
<proteinExistence type="predicted"/>
<sequence length="138" mass="15543">MFVYTNAVESGGGHSGDYQTSNIHDGGGLYGDHPYQGYHDPRTYHEYQEGGGGHHQSFPSNEGYHDNQQEGYQYQPAYNFHQGSGSYHNYHYKDDEVAFHDLDRMEDILPCPVSDLKDEEEEGDVSADSFDPLEGADD</sequence>
<dbReference type="Proteomes" id="UP001497516">
    <property type="component" value="Chromosome 4"/>
</dbReference>
<name>A0AAV2E659_9ROSI</name>
<feature type="region of interest" description="Disordered" evidence="1">
    <location>
        <begin position="40"/>
        <end position="72"/>
    </location>
</feature>
<dbReference type="AlphaFoldDB" id="A0AAV2E659"/>
<dbReference type="EMBL" id="OZ034817">
    <property type="protein sequence ID" value="CAL1381423.1"/>
    <property type="molecule type" value="Genomic_DNA"/>
</dbReference>
<feature type="region of interest" description="Disordered" evidence="1">
    <location>
        <begin position="111"/>
        <end position="138"/>
    </location>
</feature>
<gene>
    <name evidence="2" type="ORF">LTRI10_LOCUS22801</name>
</gene>
<reference evidence="2 3" key="1">
    <citation type="submission" date="2024-04" db="EMBL/GenBank/DDBJ databases">
        <authorList>
            <person name="Fracassetti M."/>
        </authorList>
    </citation>
    <scope>NUCLEOTIDE SEQUENCE [LARGE SCALE GENOMIC DNA]</scope>
</reference>
<accession>A0AAV2E659</accession>
<keyword evidence="3" id="KW-1185">Reference proteome</keyword>
<evidence type="ECO:0000313" key="3">
    <source>
        <dbReference type="Proteomes" id="UP001497516"/>
    </source>
</evidence>
<evidence type="ECO:0000256" key="1">
    <source>
        <dbReference type="SAM" id="MobiDB-lite"/>
    </source>
</evidence>
<evidence type="ECO:0008006" key="4">
    <source>
        <dbReference type="Google" id="ProtNLM"/>
    </source>
</evidence>
<protein>
    <recommendedName>
        <fullName evidence="4">Deformed</fullName>
    </recommendedName>
</protein>